<evidence type="ECO:0000256" key="2">
    <source>
        <dbReference type="ARBA" id="ARBA00022723"/>
    </source>
</evidence>
<dbReference type="InterPro" id="IPR050987">
    <property type="entry name" value="AtrR-like"/>
</dbReference>
<keyword evidence="4" id="KW-0539">Nucleus</keyword>
<dbReference type="InterPro" id="IPR007219">
    <property type="entry name" value="XnlR_reg_dom"/>
</dbReference>
<dbReference type="CDD" id="cd12148">
    <property type="entry name" value="fungal_TF_MHR"/>
    <property type="match status" value="1"/>
</dbReference>
<protein>
    <recommendedName>
        <fullName evidence="6">Zn(2)-C6 fungal-type domain-containing protein</fullName>
    </recommendedName>
</protein>
<evidence type="ECO:0000256" key="3">
    <source>
        <dbReference type="ARBA" id="ARBA00023125"/>
    </source>
</evidence>
<gene>
    <name evidence="7" type="ORF">PVAG01_03751</name>
</gene>
<evidence type="ECO:0000256" key="4">
    <source>
        <dbReference type="ARBA" id="ARBA00023242"/>
    </source>
</evidence>
<feature type="region of interest" description="Disordered" evidence="5">
    <location>
        <begin position="1"/>
        <end position="23"/>
    </location>
</feature>
<feature type="compositionally biased region" description="Polar residues" evidence="5">
    <location>
        <begin position="1"/>
        <end position="11"/>
    </location>
</feature>
<evidence type="ECO:0000313" key="7">
    <source>
        <dbReference type="EMBL" id="KAL3424470.1"/>
    </source>
</evidence>
<comment type="caution">
    <text evidence="7">The sequence shown here is derived from an EMBL/GenBank/DDBJ whole genome shotgun (WGS) entry which is preliminary data.</text>
</comment>
<proteinExistence type="predicted"/>
<dbReference type="CDD" id="cd00067">
    <property type="entry name" value="GAL4"/>
    <property type="match status" value="1"/>
</dbReference>
<comment type="subcellular location">
    <subcellularLocation>
        <location evidence="1">Nucleus</location>
    </subcellularLocation>
</comment>
<dbReference type="PANTHER" id="PTHR46910">
    <property type="entry name" value="TRANSCRIPTION FACTOR PDR1"/>
    <property type="match status" value="1"/>
</dbReference>
<dbReference type="EMBL" id="JBFCZG010000003">
    <property type="protein sequence ID" value="KAL3424470.1"/>
    <property type="molecule type" value="Genomic_DNA"/>
</dbReference>
<evidence type="ECO:0000259" key="6">
    <source>
        <dbReference type="PROSITE" id="PS50048"/>
    </source>
</evidence>
<dbReference type="PROSITE" id="PS50048">
    <property type="entry name" value="ZN2_CY6_FUNGAL_2"/>
    <property type="match status" value="1"/>
</dbReference>
<evidence type="ECO:0000313" key="8">
    <source>
        <dbReference type="Proteomes" id="UP001629113"/>
    </source>
</evidence>
<dbReference type="PROSITE" id="PS00463">
    <property type="entry name" value="ZN2_CY6_FUNGAL_1"/>
    <property type="match status" value="1"/>
</dbReference>
<feature type="compositionally biased region" description="Polar residues" evidence="5">
    <location>
        <begin position="324"/>
        <end position="333"/>
    </location>
</feature>
<evidence type="ECO:0000256" key="5">
    <source>
        <dbReference type="SAM" id="MobiDB-lite"/>
    </source>
</evidence>
<feature type="region of interest" description="Disordered" evidence="5">
    <location>
        <begin position="304"/>
        <end position="335"/>
    </location>
</feature>
<keyword evidence="3" id="KW-0238">DNA-binding</keyword>
<sequence length="584" mass="64003">MSSSSPINRQGTPIKKAPRSSTLRACERCRRRKSKCDEYFPCANCTRLGVQCHMGEGKERPERHQSILEERVKRLEGLLAASLANQVPQHGVDFNPAPDEGPSKLRLQIPTSPASSFPYEQDVAFNFTPDSMMGPAQGNLYQSPSSSGYSTPLDIPQWSSQIFNGNPDPNSFILSPNPRRRAHSFPLSMDNAVAAREMPQANFNQFPNTNIDNNLLSPDIPTIEITSWDTQSNFSYAEPGPTDYSLVPPDLSVGSWSGPPSPSLTAASHGYGFDDAASYSFHSRGHSRRSSFALSDRSFDGFDSLKPDSSDSSSRYRSPEPASAPQSATSNPSGADPLFQTILDAQQILYARTFFESIGVYFPVMSEPDFMAIAKSSSLTNFNNHPSPPNLERASVLLILAVGSRIQSELGACTVATSTKYYTQARHSLPLNDWSSSSSLRSIRAHILLAIYLEISSSPTEARAISPYMLNAHIGASCIDIDLHRHCSSECDRNLMFSAYVLDRTLSILQGKPNVLHDEDIARPVLEGINETVHARRAQLQQELGGKTWQTGCGRLLEWYKLGASTDSGVGMAIPSIGIDREVM</sequence>
<keyword evidence="8" id="KW-1185">Reference proteome</keyword>
<evidence type="ECO:0000256" key="1">
    <source>
        <dbReference type="ARBA" id="ARBA00004123"/>
    </source>
</evidence>
<reference evidence="7 8" key="1">
    <citation type="submission" date="2024-06" db="EMBL/GenBank/DDBJ databases">
        <title>Complete genome of Phlyctema vagabunda strain 19-DSS-EL-015.</title>
        <authorList>
            <person name="Fiorenzani C."/>
        </authorList>
    </citation>
    <scope>NUCLEOTIDE SEQUENCE [LARGE SCALE GENOMIC DNA]</scope>
    <source>
        <strain evidence="7 8">19-DSS-EL-015</strain>
    </source>
</reference>
<dbReference type="Proteomes" id="UP001629113">
    <property type="component" value="Unassembled WGS sequence"/>
</dbReference>
<dbReference type="Pfam" id="PF00172">
    <property type="entry name" value="Zn_clus"/>
    <property type="match status" value="1"/>
</dbReference>
<dbReference type="SMART" id="SM00066">
    <property type="entry name" value="GAL4"/>
    <property type="match status" value="1"/>
</dbReference>
<name>A0ABR4PMA7_9HELO</name>
<dbReference type="InterPro" id="IPR036864">
    <property type="entry name" value="Zn2-C6_fun-type_DNA-bd_sf"/>
</dbReference>
<dbReference type="Pfam" id="PF04082">
    <property type="entry name" value="Fungal_trans"/>
    <property type="match status" value="1"/>
</dbReference>
<dbReference type="Gene3D" id="4.10.240.10">
    <property type="entry name" value="Zn(2)-C6 fungal-type DNA-binding domain"/>
    <property type="match status" value="1"/>
</dbReference>
<accession>A0ABR4PMA7</accession>
<dbReference type="SUPFAM" id="SSF57701">
    <property type="entry name" value="Zn2/Cys6 DNA-binding domain"/>
    <property type="match status" value="1"/>
</dbReference>
<dbReference type="PANTHER" id="PTHR46910:SF3">
    <property type="entry name" value="HALOTOLERANCE PROTEIN 9-RELATED"/>
    <property type="match status" value="1"/>
</dbReference>
<feature type="domain" description="Zn(2)-C6 fungal-type" evidence="6">
    <location>
        <begin position="25"/>
        <end position="54"/>
    </location>
</feature>
<keyword evidence="2" id="KW-0479">Metal-binding</keyword>
<dbReference type="InterPro" id="IPR001138">
    <property type="entry name" value="Zn2Cys6_DnaBD"/>
</dbReference>
<organism evidence="7 8">
    <name type="scientific">Phlyctema vagabunda</name>
    <dbReference type="NCBI Taxonomy" id="108571"/>
    <lineage>
        <taxon>Eukaryota</taxon>
        <taxon>Fungi</taxon>
        <taxon>Dikarya</taxon>
        <taxon>Ascomycota</taxon>
        <taxon>Pezizomycotina</taxon>
        <taxon>Leotiomycetes</taxon>
        <taxon>Helotiales</taxon>
        <taxon>Dermateaceae</taxon>
        <taxon>Phlyctema</taxon>
    </lineage>
</organism>